<accession>A0A926NZG3</accession>
<protein>
    <submittedName>
        <fullName evidence="2">Uncharacterized protein</fullName>
    </submittedName>
</protein>
<comment type="caution">
    <text evidence="2">The sequence shown here is derived from an EMBL/GenBank/DDBJ whole genome shotgun (WGS) entry which is preliminary data.</text>
</comment>
<evidence type="ECO:0000313" key="2">
    <source>
        <dbReference type="EMBL" id="MBD1546945.1"/>
    </source>
</evidence>
<keyword evidence="1" id="KW-1133">Transmembrane helix</keyword>
<keyword evidence="1" id="KW-0472">Membrane</keyword>
<organism evidence="2 3">
    <name type="scientific">Roseibium aggregatum</name>
    <dbReference type="NCBI Taxonomy" id="187304"/>
    <lineage>
        <taxon>Bacteria</taxon>
        <taxon>Pseudomonadati</taxon>
        <taxon>Pseudomonadota</taxon>
        <taxon>Alphaproteobacteria</taxon>
        <taxon>Hyphomicrobiales</taxon>
        <taxon>Stappiaceae</taxon>
        <taxon>Roseibium</taxon>
    </lineage>
</organism>
<reference evidence="2" key="1">
    <citation type="submission" date="2020-05" db="EMBL/GenBank/DDBJ databases">
        <title>Identification of trans-AT polyketide cluster in two marine bacteria, producers of a novel glutaramide-containing polyketide sesbanimide D and analogs.</title>
        <authorList>
            <person name="Kacar D."/>
            <person name="Rodriguez P."/>
            <person name="Canedo L."/>
            <person name="Gonzalez E."/>
            <person name="Galan B."/>
            <person name="De La Calle F."/>
            <person name="Garcia J.L."/>
        </authorList>
    </citation>
    <scope>NUCLEOTIDE SEQUENCE</scope>
    <source>
        <strain evidence="2">PHM038</strain>
    </source>
</reference>
<evidence type="ECO:0000256" key="1">
    <source>
        <dbReference type="SAM" id="Phobius"/>
    </source>
</evidence>
<dbReference type="EMBL" id="JABFCZ010000011">
    <property type="protein sequence ID" value="MBD1546945.1"/>
    <property type="molecule type" value="Genomic_DNA"/>
</dbReference>
<dbReference type="AlphaFoldDB" id="A0A926NZG3"/>
<keyword evidence="1" id="KW-0812">Transmembrane</keyword>
<feature type="transmembrane region" description="Helical" evidence="1">
    <location>
        <begin position="121"/>
        <end position="138"/>
    </location>
</feature>
<name>A0A926NZG3_9HYPH</name>
<feature type="transmembrane region" description="Helical" evidence="1">
    <location>
        <begin position="88"/>
        <end position="109"/>
    </location>
</feature>
<dbReference type="Proteomes" id="UP000598467">
    <property type="component" value="Unassembled WGS sequence"/>
</dbReference>
<feature type="transmembrane region" description="Helical" evidence="1">
    <location>
        <begin position="9"/>
        <end position="33"/>
    </location>
</feature>
<evidence type="ECO:0000313" key="3">
    <source>
        <dbReference type="Proteomes" id="UP000598467"/>
    </source>
</evidence>
<dbReference type="RefSeq" id="WP_190291687.1">
    <property type="nucleotide sequence ID" value="NZ_JABFCZ010000011.1"/>
</dbReference>
<gene>
    <name evidence="2" type="ORF">HK439_11780</name>
</gene>
<proteinExistence type="predicted"/>
<sequence>MQRRLYQELLWALLGYVVTVFVSAFVCSVAVITEDYLPGHIQIDEGFDIKLSGLLFLMTAVLIAISSWPGFIMSVAVARWRGYSSLSYFTICGVGAALLAVAGLVAAPAGRLIGLDLFQEPAIYLGGIAGGFAYGLFVRRYRVFLRPLVKAEIFD</sequence>
<feature type="transmembrane region" description="Helical" evidence="1">
    <location>
        <begin position="53"/>
        <end position="76"/>
    </location>
</feature>